<reference evidence="9 10" key="1">
    <citation type="journal article" date="2007" name="Science">
        <title>The Chlamydomonas genome reveals the evolution of key animal and plant functions.</title>
        <authorList>
            <person name="Merchant S.S."/>
            <person name="Prochnik S.E."/>
            <person name="Vallon O."/>
            <person name="Harris E.H."/>
            <person name="Karpowicz S.J."/>
            <person name="Witman G.B."/>
            <person name="Terry A."/>
            <person name="Salamov A."/>
            <person name="Fritz-Laylin L.K."/>
            <person name="Marechal-Drouard L."/>
            <person name="Marshall W.F."/>
            <person name="Qu L.H."/>
            <person name="Nelson D.R."/>
            <person name="Sanderfoot A.A."/>
            <person name="Spalding M.H."/>
            <person name="Kapitonov V.V."/>
            <person name="Ren Q."/>
            <person name="Ferris P."/>
            <person name="Lindquist E."/>
            <person name="Shapiro H."/>
            <person name="Lucas S.M."/>
            <person name="Grimwood J."/>
            <person name="Schmutz J."/>
            <person name="Cardol P."/>
            <person name="Cerutti H."/>
            <person name="Chanfreau G."/>
            <person name="Chen C.L."/>
            <person name="Cognat V."/>
            <person name="Croft M.T."/>
            <person name="Dent R."/>
            <person name="Dutcher S."/>
            <person name="Fernandez E."/>
            <person name="Fukuzawa H."/>
            <person name="Gonzalez-Ballester D."/>
            <person name="Gonzalez-Halphen D."/>
            <person name="Hallmann A."/>
            <person name="Hanikenne M."/>
            <person name="Hippler M."/>
            <person name="Inwood W."/>
            <person name="Jabbari K."/>
            <person name="Kalanon M."/>
            <person name="Kuras R."/>
            <person name="Lefebvre P.A."/>
            <person name="Lemaire S.D."/>
            <person name="Lobanov A.V."/>
            <person name="Lohr M."/>
            <person name="Manuell A."/>
            <person name="Meier I."/>
            <person name="Mets L."/>
            <person name="Mittag M."/>
            <person name="Mittelmeier T."/>
            <person name="Moroney J.V."/>
            <person name="Moseley J."/>
            <person name="Napoli C."/>
            <person name="Nedelcu A.M."/>
            <person name="Niyogi K."/>
            <person name="Novoselov S.V."/>
            <person name="Paulsen I.T."/>
            <person name="Pazour G."/>
            <person name="Purton S."/>
            <person name="Ral J.P."/>
            <person name="Riano-Pachon D.M."/>
            <person name="Riekhof W."/>
            <person name="Rymarquis L."/>
            <person name="Schroda M."/>
            <person name="Stern D."/>
            <person name="Umen J."/>
            <person name="Willows R."/>
            <person name="Wilson N."/>
            <person name="Zimmer S.L."/>
            <person name="Allmer J."/>
            <person name="Balk J."/>
            <person name="Bisova K."/>
            <person name="Chen C.J."/>
            <person name="Elias M."/>
            <person name="Gendler K."/>
            <person name="Hauser C."/>
            <person name="Lamb M.R."/>
            <person name="Ledford H."/>
            <person name="Long J.C."/>
            <person name="Minagawa J."/>
            <person name="Page M.D."/>
            <person name="Pan J."/>
            <person name="Pootakham W."/>
            <person name="Roje S."/>
            <person name="Rose A."/>
            <person name="Stahlberg E."/>
            <person name="Terauchi A.M."/>
            <person name="Yang P."/>
            <person name="Ball S."/>
            <person name="Bowler C."/>
            <person name="Dieckmann C.L."/>
            <person name="Gladyshev V.N."/>
            <person name="Green P."/>
            <person name="Jorgensen R."/>
            <person name="Mayfield S."/>
            <person name="Mueller-Roeber B."/>
            <person name="Rajamani S."/>
            <person name="Sayre R.T."/>
            <person name="Brokstein P."/>
            <person name="Dubchak I."/>
            <person name="Goodstein D."/>
            <person name="Hornick L."/>
            <person name="Huang Y.W."/>
            <person name="Jhaveri J."/>
            <person name="Luo Y."/>
            <person name="Martinez D."/>
            <person name="Ngau W.C."/>
            <person name="Otillar B."/>
            <person name="Poliakov A."/>
            <person name="Porter A."/>
            <person name="Szajkowski L."/>
            <person name="Werner G."/>
            <person name="Zhou K."/>
            <person name="Grigoriev I.V."/>
            <person name="Rokhsar D.S."/>
            <person name="Grossman A.R."/>
        </authorList>
    </citation>
    <scope>NUCLEOTIDE SEQUENCE [LARGE SCALE GENOMIC DNA]</scope>
    <source>
        <strain evidence="10">CC-503</strain>
    </source>
</reference>
<organism evidence="9 10">
    <name type="scientific">Chlamydomonas reinhardtii</name>
    <name type="common">Chlamydomonas smithii</name>
    <dbReference type="NCBI Taxonomy" id="3055"/>
    <lineage>
        <taxon>Eukaryota</taxon>
        <taxon>Viridiplantae</taxon>
        <taxon>Chlorophyta</taxon>
        <taxon>core chlorophytes</taxon>
        <taxon>Chlorophyceae</taxon>
        <taxon>CS clade</taxon>
        <taxon>Chlamydomonadales</taxon>
        <taxon>Chlamydomonadaceae</taxon>
        <taxon>Chlamydomonas</taxon>
    </lineage>
</organism>
<evidence type="ECO:0000256" key="6">
    <source>
        <dbReference type="SAM" id="MobiDB-lite"/>
    </source>
</evidence>
<dbReference type="InterPro" id="IPR013791">
    <property type="entry name" value="RNA3'-term_phos_cycl_insert"/>
</dbReference>
<dbReference type="PANTHER" id="PTHR11096:SF0">
    <property type="entry name" value="RNA 3'-TERMINAL PHOSPHATE CYCLASE"/>
    <property type="match status" value="1"/>
</dbReference>
<evidence type="ECO:0000259" key="8">
    <source>
        <dbReference type="Pfam" id="PF05189"/>
    </source>
</evidence>
<dbReference type="InterPro" id="IPR013792">
    <property type="entry name" value="RNA3'P_cycl/enolpyr_Trfase_a/b"/>
</dbReference>
<dbReference type="PANTHER" id="PTHR11096">
    <property type="entry name" value="RNA 3' TERMINAL PHOSPHATE CYCLASE"/>
    <property type="match status" value="1"/>
</dbReference>
<feature type="domain" description="RNA 3'-terminal phosphate cyclase" evidence="7">
    <location>
        <begin position="13"/>
        <end position="379"/>
    </location>
</feature>
<evidence type="ECO:0000313" key="10">
    <source>
        <dbReference type="Proteomes" id="UP000006906"/>
    </source>
</evidence>
<protein>
    <recommendedName>
        <fullName evidence="2">RNA 3'-terminal-phosphate cyclase (ATP)</fullName>
        <ecNumber evidence="2">6.5.1.4</ecNumber>
    </recommendedName>
</protein>
<dbReference type="SUPFAM" id="SSF52913">
    <property type="entry name" value="RNA 3'-terminal phosphate cyclase, RPTC, insert domain"/>
    <property type="match status" value="1"/>
</dbReference>
<evidence type="ECO:0000259" key="7">
    <source>
        <dbReference type="Pfam" id="PF01137"/>
    </source>
</evidence>
<gene>
    <name evidence="9" type="ORF">CHLRE_01g053288v5</name>
</gene>
<dbReference type="EMBL" id="CM008962">
    <property type="protein sequence ID" value="PNW88983.1"/>
    <property type="molecule type" value="Genomic_DNA"/>
</dbReference>
<evidence type="ECO:0000256" key="5">
    <source>
        <dbReference type="ARBA" id="ARBA00024481"/>
    </source>
</evidence>
<keyword evidence="4" id="KW-0547">Nucleotide-binding</keyword>
<dbReference type="KEGG" id="cre:CHLRE_01g053288v5"/>
<evidence type="ECO:0000256" key="1">
    <source>
        <dbReference type="ARBA" id="ARBA00009206"/>
    </source>
</evidence>
<dbReference type="Pfam" id="PF01137">
    <property type="entry name" value="RTC"/>
    <property type="match status" value="1"/>
</dbReference>
<dbReference type="InterPro" id="IPR017770">
    <property type="entry name" value="RNA3'_term_phos_cyc_type_1"/>
</dbReference>
<keyword evidence="3" id="KW-0436">Ligase</keyword>
<name>A0A2K3E872_CHLRE</name>
<dbReference type="STRING" id="3055.A0A2K3E872"/>
<keyword evidence="10" id="KW-1185">Reference proteome</keyword>
<evidence type="ECO:0000256" key="4">
    <source>
        <dbReference type="ARBA" id="ARBA00022741"/>
    </source>
</evidence>
<feature type="compositionally biased region" description="Low complexity" evidence="6">
    <location>
        <begin position="132"/>
        <end position="143"/>
    </location>
</feature>
<feature type="domain" description="RNA 3'-terminal phosphate cyclase insert" evidence="8">
    <location>
        <begin position="218"/>
        <end position="327"/>
    </location>
</feature>
<comment type="catalytic activity">
    <reaction evidence="5">
        <text>a 3'-end 3'-phospho-ribonucleotide-RNA + ATP = a 3'-end 2',3'-cyclophospho-ribonucleotide-RNA + AMP + diphosphate</text>
        <dbReference type="Rhea" id="RHEA:23976"/>
        <dbReference type="Rhea" id="RHEA-COMP:10463"/>
        <dbReference type="Rhea" id="RHEA-COMP:10464"/>
        <dbReference type="ChEBI" id="CHEBI:30616"/>
        <dbReference type="ChEBI" id="CHEBI:33019"/>
        <dbReference type="ChEBI" id="CHEBI:83062"/>
        <dbReference type="ChEBI" id="CHEBI:83064"/>
        <dbReference type="ChEBI" id="CHEBI:456215"/>
        <dbReference type="EC" id="6.5.1.4"/>
    </reaction>
</comment>
<dbReference type="RefSeq" id="XP_042928918.1">
    <property type="nucleotide sequence ID" value="XM_043059004.1"/>
</dbReference>
<dbReference type="GO" id="GO:0006396">
    <property type="term" value="P:RNA processing"/>
    <property type="evidence" value="ECO:0007669"/>
    <property type="project" value="InterPro"/>
</dbReference>
<feature type="region of interest" description="Disordered" evidence="6">
    <location>
        <begin position="383"/>
        <end position="424"/>
    </location>
</feature>
<dbReference type="InParanoid" id="A0A2K3E872"/>
<proteinExistence type="inferred from homology"/>
<evidence type="ECO:0000256" key="2">
    <source>
        <dbReference type="ARBA" id="ARBA00012725"/>
    </source>
</evidence>
<accession>A0A2K3E872</accession>
<dbReference type="PROSITE" id="PS01287">
    <property type="entry name" value="RTC"/>
    <property type="match status" value="1"/>
</dbReference>
<dbReference type="OrthoDB" id="25029at2759"/>
<dbReference type="Gene3D" id="3.65.10.20">
    <property type="entry name" value="RNA 3'-terminal phosphate cyclase domain"/>
    <property type="match status" value="1"/>
</dbReference>
<dbReference type="EC" id="6.5.1.4" evidence="2"/>
<dbReference type="Gene3D" id="3.30.360.20">
    <property type="entry name" value="RNA 3'-terminal phosphate cyclase, insert domain"/>
    <property type="match status" value="1"/>
</dbReference>
<dbReference type="ExpressionAtlas" id="A0A2K3E872">
    <property type="expression patterns" value="baseline"/>
</dbReference>
<comment type="similarity">
    <text evidence="1">Belongs to the RNA 3'-terminal cyclase family. Type 1 subfamily.</text>
</comment>
<feature type="region of interest" description="Disordered" evidence="6">
    <location>
        <begin position="128"/>
        <end position="151"/>
    </location>
</feature>
<dbReference type="GO" id="GO:0003963">
    <property type="term" value="F:RNA-3'-phosphate cyclase activity"/>
    <property type="evidence" value="ECO:0000318"/>
    <property type="project" value="GO_Central"/>
</dbReference>
<dbReference type="GO" id="GO:0000166">
    <property type="term" value="F:nucleotide binding"/>
    <property type="evidence" value="ECO:0007669"/>
    <property type="project" value="UniProtKB-KW"/>
</dbReference>
<dbReference type="NCBIfam" id="TIGR03399">
    <property type="entry name" value="RNA_3prim_cycl"/>
    <property type="match status" value="1"/>
</dbReference>
<dbReference type="AlphaFoldDB" id="A0A2K3E872"/>
<dbReference type="GeneID" id="66052178"/>
<dbReference type="InterPro" id="IPR020719">
    <property type="entry name" value="RNA3'_term_phos_cycl-like_CS"/>
</dbReference>
<dbReference type="SUPFAM" id="SSF55205">
    <property type="entry name" value="EPT/RTPC-like"/>
    <property type="match status" value="1"/>
</dbReference>
<evidence type="ECO:0000313" key="9">
    <source>
        <dbReference type="EMBL" id="PNW88983.1"/>
    </source>
</evidence>
<dbReference type="Pfam" id="PF05189">
    <property type="entry name" value="RTC_insert"/>
    <property type="match status" value="1"/>
</dbReference>
<dbReference type="InterPro" id="IPR037136">
    <property type="entry name" value="RNA3'_phos_cyclase_dom_sf"/>
</dbReference>
<dbReference type="InterPro" id="IPR000228">
    <property type="entry name" value="RNA3'_term_phos_cyc"/>
</dbReference>
<dbReference type="GO" id="GO:0005634">
    <property type="term" value="C:nucleus"/>
    <property type="evidence" value="ECO:0000318"/>
    <property type="project" value="GO_Central"/>
</dbReference>
<sequence>MPPGVKMIDGSMLEGGGQILRYSAALCAITGQAVGVERVRAKRTRPGLQPQHLTSLRLVEELCEGSLEGEGEGAETGSLEGGAVGSSHVVLRPGAPRCGRYVADTKTAGSCTLMVQAAMPVCVFAQPPPPEASSSASASSPVSTHLELRGGTDADLAPPAGYLREVLVPLLGRLYGGLMGGLAVETVRRGFYPRGGGVVTAVIPALPPGVPLPAFDLTRRGNITQVTVKSFSAGRVPVTVASRLAAAAEAALRRTLRKLPNGAVGVPPILVEATVETAEAAFGDGCGVLVYADTDTGCRLGASAKGERGVPAEEVGERAAAELAEALEAGACVDQWMQDQLIIWMALGSGVSRLVCAEPTLHTRTAMVVAEQLLPGVKFTLTRPAGAAGTSGEEGRRGTSGAEEEEKGRGKKQEGGGGGAGQGLWLIECQGAGWTVGRTLETPEGKAGGSAER</sequence>
<dbReference type="InterPro" id="IPR036553">
    <property type="entry name" value="RPTC_insert"/>
</dbReference>
<dbReference type="Gramene" id="PNW88983">
    <property type="protein sequence ID" value="PNW88983"/>
    <property type="gene ID" value="CHLRE_01g053288v5"/>
</dbReference>
<dbReference type="Proteomes" id="UP000006906">
    <property type="component" value="Chromosome 1"/>
</dbReference>
<evidence type="ECO:0000256" key="3">
    <source>
        <dbReference type="ARBA" id="ARBA00022598"/>
    </source>
</evidence>
<dbReference type="InterPro" id="IPR023797">
    <property type="entry name" value="RNA3'_phos_cyclase_dom"/>
</dbReference>